<organism evidence="2 3">
    <name type="scientific">Paenibacillus solani</name>
    <dbReference type="NCBI Taxonomy" id="1705565"/>
    <lineage>
        <taxon>Bacteria</taxon>
        <taxon>Bacillati</taxon>
        <taxon>Bacillota</taxon>
        <taxon>Bacilli</taxon>
        <taxon>Bacillales</taxon>
        <taxon>Paenibacillaceae</taxon>
        <taxon>Paenibacillus</taxon>
    </lineage>
</organism>
<feature type="domain" description="Methyltransferase" evidence="1">
    <location>
        <begin position="47"/>
        <end position="119"/>
    </location>
</feature>
<dbReference type="PANTHER" id="PTHR43460">
    <property type="entry name" value="METHYLTRANSFERASE"/>
    <property type="match status" value="1"/>
</dbReference>
<evidence type="ECO:0000313" key="3">
    <source>
        <dbReference type="Proteomes" id="UP000036932"/>
    </source>
</evidence>
<dbReference type="InterPro" id="IPR041698">
    <property type="entry name" value="Methyltransf_25"/>
</dbReference>
<evidence type="ECO:0000313" key="2">
    <source>
        <dbReference type="EMBL" id="KOR90175.1"/>
    </source>
</evidence>
<dbReference type="AlphaFoldDB" id="A0A0M1P772"/>
<keyword evidence="3" id="KW-1185">Reference proteome</keyword>
<dbReference type="CDD" id="cd02440">
    <property type="entry name" value="AdoMet_MTases"/>
    <property type="match status" value="1"/>
</dbReference>
<dbReference type="RefSeq" id="WP_054403122.1">
    <property type="nucleotide sequence ID" value="NZ_LIUT01000001.1"/>
</dbReference>
<proteinExistence type="predicted"/>
<dbReference type="Gene3D" id="3.40.50.150">
    <property type="entry name" value="Vaccinia Virus protein VP39"/>
    <property type="match status" value="1"/>
</dbReference>
<dbReference type="InterPro" id="IPR029063">
    <property type="entry name" value="SAM-dependent_MTases_sf"/>
</dbReference>
<dbReference type="EMBL" id="LIUT01000001">
    <property type="protein sequence ID" value="KOR90175.1"/>
    <property type="molecule type" value="Genomic_DNA"/>
</dbReference>
<comment type="caution">
    <text evidence="2">The sequence shown here is derived from an EMBL/GenBank/DDBJ whole genome shotgun (WGS) entry which is preliminary data.</text>
</comment>
<dbReference type="GO" id="GO:0032259">
    <property type="term" value="P:methylation"/>
    <property type="evidence" value="ECO:0007669"/>
    <property type="project" value="UniProtKB-KW"/>
</dbReference>
<keyword evidence="2" id="KW-0489">Methyltransferase</keyword>
<dbReference type="PATRIC" id="fig|1705565.3.peg.4880"/>
<protein>
    <submittedName>
        <fullName evidence="2">Methyltransferase type 11</fullName>
    </submittedName>
</protein>
<dbReference type="SUPFAM" id="SSF53335">
    <property type="entry name" value="S-adenosyl-L-methionine-dependent methyltransferases"/>
    <property type="match status" value="1"/>
</dbReference>
<dbReference type="InterPro" id="IPR052939">
    <property type="entry name" value="23S_rRNA_MeTrnsfrase_RlmA"/>
</dbReference>
<dbReference type="OrthoDB" id="5522265at2"/>
<evidence type="ECO:0000259" key="1">
    <source>
        <dbReference type="Pfam" id="PF13649"/>
    </source>
</evidence>
<keyword evidence="2" id="KW-0808">Transferase</keyword>
<dbReference type="Proteomes" id="UP000036932">
    <property type="component" value="Unassembled WGS sequence"/>
</dbReference>
<sequence>MGMDWYDMIARRNGGYRGRARCTIVGRSAEDVFEQRLVEMLPRFQSVLDAGCGHGEFTMKMSRHTGKIIGFDNSAEMIRISKSLLESSEIRNVEFVHATTKTAMPFQDGQFDLIYDRRGPTSILDHPRLLISGGTVIGIHTDVTAVRRRLSENGYIDIEIEEYNEAITYFPDTHEFALYLSDTPGNPDFTLPERKGELEAKIREHQIDGQLGIQEHKYIWRAMKP</sequence>
<name>A0A0M1P772_9BACL</name>
<dbReference type="GO" id="GO:0008168">
    <property type="term" value="F:methyltransferase activity"/>
    <property type="evidence" value="ECO:0007669"/>
    <property type="project" value="UniProtKB-KW"/>
</dbReference>
<reference evidence="3" key="1">
    <citation type="submission" date="2015-08" db="EMBL/GenBank/DDBJ databases">
        <title>Genome sequencing project for genomic taxonomy and phylogenomics of Bacillus-like bacteria.</title>
        <authorList>
            <person name="Liu B."/>
            <person name="Wang J."/>
            <person name="Zhu Y."/>
            <person name="Liu G."/>
            <person name="Chen Q."/>
            <person name="Chen Z."/>
            <person name="Lan J."/>
            <person name="Che J."/>
            <person name="Ge C."/>
            <person name="Shi H."/>
            <person name="Pan Z."/>
            <person name="Liu X."/>
        </authorList>
    </citation>
    <scope>NUCLEOTIDE SEQUENCE [LARGE SCALE GENOMIC DNA]</scope>
    <source>
        <strain evidence="3">FJAT-22460</strain>
    </source>
</reference>
<gene>
    <name evidence="2" type="ORF">AM231_14210</name>
</gene>
<dbReference type="PANTHER" id="PTHR43460:SF1">
    <property type="entry name" value="METHYLTRANSFERASE TYPE 11 DOMAIN-CONTAINING PROTEIN"/>
    <property type="match status" value="1"/>
</dbReference>
<dbReference type="Pfam" id="PF13649">
    <property type="entry name" value="Methyltransf_25"/>
    <property type="match status" value="1"/>
</dbReference>
<accession>A0A0M1P772</accession>